<protein>
    <submittedName>
        <fullName evidence="2">Uncharacterized protein</fullName>
    </submittedName>
</protein>
<name>A0A2W7R6K4_9BACT</name>
<proteinExistence type="predicted"/>
<feature type="region of interest" description="Disordered" evidence="1">
    <location>
        <begin position="1"/>
        <end position="50"/>
    </location>
</feature>
<dbReference type="EMBL" id="QKZT01000003">
    <property type="protein sequence ID" value="PZX55771.1"/>
    <property type="molecule type" value="Genomic_DNA"/>
</dbReference>
<sequence>MGHIKEPKGVDFLIKSPPLTDQERKEISEFIKERKSKNQAKNTPSKKEKV</sequence>
<keyword evidence="3" id="KW-1185">Reference proteome</keyword>
<accession>A0A2W7R6K4</accession>
<feature type="compositionally biased region" description="Basic and acidic residues" evidence="1">
    <location>
        <begin position="21"/>
        <end position="33"/>
    </location>
</feature>
<dbReference type="RefSeq" id="WP_170125599.1">
    <property type="nucleotide sequence ID" value="NZ_QKZT01000003.1"/>
</dbReference>
<dbReference type="AlphaFoldDB" id="A0A2W7R6K4"/>
<evidence type="ECO:0000313" key="3">
    <source>
        <dbReference type="Proteomes" id="UP000248882"/>
    </source>
</evidence>
<evidence type="ECO:0000256" key="1">
    <source>
        <dbReference type="SAM" id="MobiDB-lite"/>
    </source>
</evidence>
<gene>
    <name evidence="2" type="ORF">LV85_00996</name>
</gene>
<organism evidence="2 3">
    <name type="scientific">Algoriphagus chordae</name>
    <dbReference type="NCBI Taxonomy" id="237019"/>
    <lineage>
        <taxon>Bacteria</taxon>
        <taxon>Pseudomonadati</taxon>
        <taxon>Bacteroidota</taxon>
        <taxon>Cytophagia</taxon>
        <taxon>Cytophagales</taxon>
        <taxon>Cyclobacteriaceae</taxon>
        <taxon>Algoriphagus</taxon>
    </lineage>
</organism>
<reference evidence="2 3" key="1">
    <citation type="submission" date="2018-06" db="EMBL/GenBank/DDBJ databases">
        <title>Genomic Encyclopedia of Archaeal and Bacterial Type Strains, Phase II (KMG-II): from individual species to whole genera.</title>
        <authorList>
            <person name="Goeker M."/>
        </authorList>
    </citation>
    <scope>NUCLEOTIDE SEQUENCE [LARGE SCALE GENOMIC DNA]</scope>
    <source>
        <strain evidence="2 3">DSM 19830</strain>
    </source>
</reference>
<dbReference type="Proteomes" id="UP000248882">
    <property type="component" value="Unassembled WGS sequence"/>
</dbReference>
<comment type="caution">
    <text evidence="2">The sequence shown here is derived from an EMBL/GenBank/DDBJ whole genome shotgun (WGS) entry which is preliminary data.</text>
</comment>
<evidence type="ECO:0000313" key="2">
    <source>
        <dbReference type="EMBL" id="PZX55771.1"/>
    </source>
</evidence>